<dbReference type="VEuPathDB" id="FungiDB:SeMB42_g01765"/>
<evidence type="ECO:0000259" key="6">
    <source>
        <dbReference type="Pfam" id="PF21031"/>
    </source>
</evidence>
<dbReference type="Pfam" id="PF21031">
    <property type="entry name" value="WDR54"/>
    <property type="match status" value="1"/>
</dbReference>
<protein>
    <recommendedName>
        <fullName evidence="6">WD repeat-containing protein 54 beta-propeller domain-containing protein</fullName>
    </recommendedName>
</protein>
<name>A0A507DJQ1_9FUNG</name>
<dbReference type="STRING" id="286115.A0A507DJQ1"/>
<comment type="similarity">
    <text evidence="1">Belongs to the WD repeat IPI3/WDR18 family.</text>
</comment>
<feature type="coiled-coil region" evidence="5">
    <location>
        <begin position="416"/>
        <end position="446"/>
    </location>
</feature>
<dbReference type="Pfam" id="PF00400">
    <property type="entry name" value="WD40"/>
    <property type="match status" value="2"/>
</dbReference>
<dbReference type="Proteomes" id="UP000317494">
    <property type="component" value="Unassembled WGS sequence"/>
</dbReference>
<evidence type="ECO:0000256" key="1">
    <source>
        <dbReference type="ARBA" id="ARBA00010143"/>
    </source>
</evidence>
<dbReference type="SMART" id="SM00320">
    <property type="entry name" value="WD40"/>
    <property type="match status" value="5"/>
</dbReference>
<accession>A0A507DJQ1</accession>
<keyword evidence="9" id="KW-1185">Reference proteome</keyword>
<dbReference type="PROSITE" id="PS00678">
    <property type="entry name" value="WD_REPEATS_1"/>
    <property type="match status" value="1"/>
</dbReference>
<dbReference type="InterPro" id="IPR036322">
    <property type="entry name" value="WD40_repeat_dom_sf"/>
</dbReference>
<evidence type="ECO:0000256" key="2">
    <source>
        <dbReference type="ARBA" id="ARBA00022574"/>
    </source>
</evidence>
<dbReference type="PROSITE" id="PS50294">
    <property type="entry name" value="WD_REPEATS_REGION"/>
    <property type="match status" value="1"/>
</dbReference>
<reference evidence="9 10" key="1">
    <citation type="journal article" date="2019" name="Sci. Rep.">
        <title>Comparative genomics of chytrid fungi reveal insights into the obligate biotrophic and pathogenic lifestyle of Synchytrium endobioticum.</title>
        <authorList>
            <person name="van de Vossenberg B.T.L.H."/>
            <person name="Warris S."/>
            <person name="Nguyen H.D.T."/>
            <person name="van Gent-Pelzer M.P.E."/>
            <person name="Joly D.L."/>
            <person name="van de Geest H.C."/>
            <person name="Bonants P.J.M."/>
            <person name="Smith D.S."/>
            <person name="Levesque C.A."/>
            <person name="van der Lee T.A.J."/>
        </authorList>
    </citation>
    <scope>NUCLEOTIDE SEQUENCE [LARGE SCALE GENOMIC DNA]</scope>
    <source>
        <strain evidence="7 10">LEV6574</strain>
        <strain evidence="8 9">MB42</strain>
    </source>
</reference>
<feature type="repeat" description="WD" evidence="4">
    <location>
        <begin position="278"/>
        <end position="319"/>
    </location>
</feature>
<dbReference type="EMBL" id="QEAM01000058">
    <property type="protein sequence ID" value="TPX48135.1"/>
    <property type="molecule type" value="Genomic_DNA"/>
</dbReference>
<evidence type="ECO:0000256" key="5">
    <source>
        <dbReference type="SAM" id="Coils"/>
    </source>
</evidence>
<organism evidence="8 9">
    <name type="scientific">Synchytrium endobioticum</name>
    <dbReference type="NCBI Taxonomy" id="286115"/>
    <lineage>
        <taxon>Eukaryota</taxon>
        <taxon>Fungi</taxon>
        <taxon>Fungi incertae sedis</taxon>
        <taxon>Chytridiomycota</taxon>
        <taxon>Chytridiomycota incertae sedis</taxon>
        <taxon>Chytridiomycetes</taxon>
        <taxon>Synchytriales</taxon>
        <taxon>Synchytriaceae</taxon>
        <taxon>Synchytrium</taxon>
    </lineage>
</organism>
<comment type="caution">
    <text evidence="8">The sequence shown here is derived from an EMBL/GenBank/DDBJ whole genome shotgun (WGS) entry which is preliminary data.</text>
</comment>
<dbReference type="GO" id="GO:0005656">
    <property type="term" value="C:nuclear pre-replicative complex"/>
    <property type="evidence" value="ECO:0007669"/>
    <property type="project" value="TreeGrafter"/>
</dbReference>
<dbReference type="PROSITE" id="PS50082">
    <property type="entry name" value="WD_REPEATS_2"/>
    <property type="match status" value="3"/>
</dbReference>
<keyword evidence="5" id="KW-0175">Coiled coil</keyword>
<dbReference type="EMBL" id="QEAN01000048">
    <property type="protein sequence ID" value="TPX51929.1"/>
    <property type="molecule type" value="Genomic_DNA"/>
</dbReference>
<evidence type="ECO:0000256" key="3">
    <source>
        <dbReference type="ARBA" id="ARBA00022737"/>
    </source>
</evidence>
<gene>
    <name evidence="7" type="ORF">SeLEV6574_g02198</name>
    <name evidence="8" type="ORF">SeMB42_g01765</name>
</gene>
<dbReference type="InterPro" id="IPR049546">
    <property type="entry name" value="WDR54_beta_prop"/>
</dbReference>
<dbReference type="GO" id="GO:0006364">
    <property type="term" value="P:rRNA processing"/>
    <property type="evidence" value="ECO:0007669"/>
    <property type="project" value="TreeGrafter"/>
</dbReference>
<dbReference type="GO" id="GO:0120330">
    <property type="term" value="C:rixosome complex"/>
    <property type="evidence" value="ECO:0007669"/>
    <property type="project" value="TreeGrafter"/>
</dbReference>
<dbReference type="GO" id="GO:0006261">
    <property type="term" value="P:DNA-templated DNA replication"/>
    <property type="evidence" value="ECO:0007669"/>
    <property type="project" value="TreeGrafter"/>
</dbReference>
<dbReference type="PANTHER" id="PTHR18763:SF0">
    <property type="entry name" value="WD REPEAT-CONTAINING PROTEIN 18"/>
    <property type="match status" value="1"/>
</dbReference>
<dbReference type="InterPro" id="IPR015943">
    <property type="entry name" value="WD40/YVTN_repeat-like_dom_sf"/>
</dbReference>
<dbReference type="OrthoDB" id="756370at2759"/>
<proteinExistence type="inferred from homology"/>
<evidence type="ECO:0000313" key="8">
    <source>
        <dbReference type="EMBL" id="TPX51929.1"/>
    </source>
</evidence>
<keyword evidence="3" id="KW-0677">Repeat</keyword>
<dbReference type="SUPFAM" id="SSF50978">
    <property type="entry name" value="WD40 repeat-like"/>
    <property type="match status" value="1"/>
</dbReference>
<dbReference type="InterPro" id="IPR019775">
    <property type="entry name" value="WD40_repeat_CS"/>
</dbReference>
<evidence type="ECO:0000256" key="4">
    <source>
        <dbReference type="PROSITE-ProRule" id="PRU00221"/>
    </source>
</evidence>
<feature type="repeat" description="WD" evidence="4">
    <location>
        <begin position="127"/>
        <end position="161"/>
    </location>
</feature>
<evidence type="ECO:0000313" key="9">
    <source>
        <dbReference type="Proteomes" id="UP000317494"/>
    </source>
</evidence>
<evidence type="ECO:0000313" key="7">
    <source>
        <dbReference type="EMBL" id="TPX48135.1"/>
    </source>
</evidence>
<keyword evidence="2 4" id="KW-0853">WD repeat</keyword>
<dbReference type="InterPro" id="IPR001680">
    <property type="entry name" value="WD40_rpt"/>
</dbReference>
<sequence length="461" mass="50500">MFSEVAITFNAATAKNDTTSVAHIWDIRSGVSLASLKHCHASASATSAILPVTHYGGRTCGILVALSDRPTLHYYPWTKHQPLIKMTLPERISAMIVSNSGLFCAAGGESGKLYIWEITTGRLLSVIDAHYRAIRAIKFTIDDRCLVTAGDDALCHSWTLSALFTKSTKPTSDLTLTSHTLPITDIHLSLSLPPTTRAYTSSLDRTVKIWQISRKTLLSTVLFPNPILCITVDPTETRLFAASDSGAIYGVELYPKQSDESRRTMRSEGIEDGGALVYNSHTDKITGLALSFDSTLLISTSMDGTAIVWDVVSRQSLRIFSEHKVPVSGLHVIVRPPDLLNAKSNVKTTTVATFKRYMTSNEGGDAGAGQQDLITIPIEGEIPVIKRRCNEDEGVFAVSLRMARDSDGVGTTLTEVEQLRNETARLAKINKQLRSANDELYRAAIEQFTKQQQPQQSCDLI</sequence>
<feature type="repeat" description="WD" evidence="4">
    <location>
        <begin position="176"/>
        <end position="220"/>
    </location>
</feature>
<dbReference type="AlphaFoldDB" id="A0A507DJQ1"/>
<dbReference type="InterPro" id="IPR045227">
    <property type="entry name" value="WDR18/Ipi3/RID3"/>
</dbReference>
<dbReference type="Proteomes" id="UP000320475">
    <property type="component" value="Unassembled WGS sequence"/>
</dbReference>
<evidence type="ECO:0000313" key="10">
    <source>
        <dbReference type="Proteomes" id="UP000320475"/>
    </source>
</evidence>
<dbReference type="Gene3D" id="2.130.10.10">
    <property type="entry name" value="YVTN repeat-like/Quinoprotein amine dehydrogenase"/>
    <property type="match status" value="2"/>
</dbReference>
<feature type="domain" description="WD repeat-containing protein 54 beta-propeller" evidence="6">
    <location>
        <begin position="104"/>
        <end position="162"/>
    </location>
</feature>
<dbReference type="PANTHER" id="PTHR18763">
    <property type="entry name" value="WD-REPEAT PROTEIN 18"/>
    <property type="match status" value="1"/>
</dbReference>